<dbReference type="InterPro" id="IPR013762">
    <property type="entry name" value="Integrase-like_cat_sf"/>
</dbReference>
<dbReference type="InterPro" id="IPR002104">
    <property type="entry name" value="Integrase_catalytic"/>
</dbReference>
<proteinExistence type="predicted"/>
<dbReference type="SUPFAM" id="SSF56349">
    <property type="entry name" value="DNA breaking-rejoining enzymes"/>
    <property type="match status" value="1"/>
</dbReference>
<name>A0ABY3VXU0_9MYCO</name>
<organism evidence="3 4">
    <name type="scientific">Mycobacterium paraterrae</name>
    <dbReference type="NCBI Taxonomy" id="577492"/>
    <lineage>
        <taxon>Bacteria</taxon>
        <taxon>Bacillati</taxon>
        <taxon>Actinomycetota</taxon>
        <taxon>Actinomycetes</taxon>
        <taxon>Mycobacteriales</taxon>
        <taxon>Mycobacteriaceae</taxon>
        <taxon>Mycobacterium</taxon>
    </lineage>
</organism>
<dbReference type="Proteomes" id="UP001055336">
    <property type="component" value="Chromosome"/>
</dbReference>
<keyword evidence="4" id="KW-1185">Reference proteome</keyword>
<evidence type="ECO:0000313" key="4">
    <source>
        <dbReference type="Proteomes" id="UP001055336"/>
    </source>
</evidence>
<accession>A0ABY3VXU0</accession>
<evidence type="ECO:0000259" key="2">
    <source>
        <dbReference type="PROSITE" id="PS51898"/>
    </source>
</evidence>
<sequence length="134" mass="14668">MRRSELLGLRWVDDDSEARTLTVTGKVVRATGEGLKRVDEAKSAAGRRTAPHPVFAVAVLSARRPLPYLGEAKVIFPSTTGPLRDQNNFGKQWRAVREELGVPEVTTHSFRKAVATLIDDDGLSARIGGRPPRP</sequence>
<dbReference type="Gene3D" id="1.10.443.10">
    <property type="entry name" value="Intergrase catalytic core"/>
    <property type="match status" value="1"/>
</dbReference>
<protein>
    <recommendedName>
        <fullName evidence="2">Tyr recombinase domain-containing protein</fullName>
    </recommendedName>
</protein>
<evidence type="ECO:0000313" key="3">
    <source>
        <dbReference type="EMBL" id="UMB72442.1"/>
    </source>
</evidence>
<evidence type="ECO:0000256" key="1">
    <source>
        <dbReference type="ARBA" id="ARBA00023172"/>
    </source>
</evidence>
<reference evidence="3" key="1">
    <citation type="submission" date="2022-08" db="EMBL/GenBank/DDBJ databases">
        <title>Whole genome sequencing of non-tuberculosis mycobacteria type-strains.</title>
        <authorList>
            <person name="Igarashi Y."/>
            <person name="Osugi A."/>
            <person name="Mitarai S."/>
        </authorList>
    </citation>
    <scope>NUCLEOTIDE SEQUENCE</scope>
    <source>
        <strain evidence="3">DSM 45127</strain>
    </source>
</reference>
<dbReference type="InterPro" id="IPR011010">
    <property type="entry name" value="DNA_brk_join_enz"/>
</dbReference>
<dbReference type="PROSITE" id="PS51898">
    <property type="entry name" value="TYR_RECOMBINASE"/>
    <property type="match status" value="1"/>
</dbReference>
<feature type="domain" description="Tyr recombinase" evidence="2">
    <location>
        <begin position="1"/>
        <end position="134"/>
    </location>
</feature>
<dbReference type="EMBL" id="CP092488">
    <property type="protein sequence ID" value="UMB72442.1"/>
    <property type="molecule type" value="Genomic_DNA"/>
</dbReference>
<keyword evidence="1" id="KW-0233">DNA recombination</keyword>
<gene>
    <name evidence="3" type="ORF">MKK62_20665</name>
</gene>